<proteinExistence type="predicted"/>
<keyword evidence="2" id="KW-1185">Reference proteome</keyword>
<comment type="caution">
    <text evidence="1">The sequence shown here is derived from an EMBL/GenBank/DDBJ whole genome shotgun (WGS) entry which is preliminary data.</text>
</comment>
<organism evidence="1 2">
    <name type="scientific">Vibrio agarilyticus</name>
    <dbReference type="NCBI Taxonomy" id="2726741"/>
    <lineage>
        <taxon>Bacteria</taxon>
        <taxon>Pseudomonadati</taxon>
        <taxon>Pseudomonadota</taxon>
        <taxon>Gammaproteobacteria</taxon>
        <taxon>Vibrionales</taxon>
        <taxon>Vibrionaceae</taxon>
        <taxon>Vibrio</taxon>
    </lineage>
</organism>
<dbReference type="InterPro" id="IPR038026">
    <property type="entry name" value="MtlR-like_sf"/>
</dbReference>
<evidence type="ECO:0000313" key="2">
    <source>
        <dbReference type="Proteomes" id="UP000535589"/>
    </source>
</evidence>
<dbReference type="RefSeq" id="WP_168836946.1">
    <property type="nucleotide sequence ID" value="NZ_JABAIK010000013.1"/>
</dbReference>
<gene>
    <name evidence="1" type="ORF">HGP28_13195</name>
</gene>
<dbReference type="AlphaFoldDB" id="A0A7X8TSM7"/>
<evidence type="ECO:0000313" key="1">
    <source>
        <dbReference type="EMBL" id="NLS13847.1"/>
    </source>
</evidence>
<reference evidence="1 2" key="1">
    <citation type="submission" date="2020-04" db="EMBL/GenBank/DDBJ databases">
        <title>Vibrio sp. SM6, a novel species isolated from seawater.</title>
        <authorList>
            <person name="Wang X."/>
        </authorList>
    </citation>
    <scope>NUCLEOTIDE SEQUENCE [LARGE SCALE GENOMIC DNA]</scope>
    <source>
        <strain evidence="1 2">SM6</strain>
    </source>
</reference>
<dbReference type="EMBL" id="JABAIK010000013">
    <property type="protein sequence ID" value="NLS13847.1"/>
    <property type="molecule type" value="Genomic_DNA"/>
</dbReference>
<dbReference type="Pfam" id="PF05068">
    <property type="entry name" value="MtlR"/>
    <property type="match status" value="1"/>
</dbReference>
<dbReference type="PANTHER" id="PTHR37941:SF1">
    <property type="entry name" value="FUMARASE E-RELATED"/>
    <property type="match status" value="1"/>
</dbReference>
<sequence>MNDDKINTVIDFTNQVTQHMRDKFQNPDAQLAWDVLDFRKTLTHESDRAAALMSAAYLDEQLKTLLNRKLVDDAKVKERILGTSGAIDSFSSRIDLAYLLGLIPKNFRDDLELIRRIRNEFAHTAQKMDFETDAIKSRCFLLKSAFGTENMDAHQKFLRTSIVIATKLTNFIIDNNAIEAMLDYDDSVSLKGLSLIDEFVKENFDIDMAELRGYGTQAVDD</sequence>
<dbReference type="InterPro" id="IPR007761">
    <property type="entry name" value="MtlR-like"/>
</dbReference>
<dbReference type="PANTHER" id="PTHR37941">
    <property type="entry name" value="FUMARASE E-RELATED"/>
    <property type="match status" value="1"/>
</dbReference>
<accession>A0A7X8TSM7</accession>
<dbReference type="Gene3D" id="1.20.120.330">
    <property type="entry name" value="Nucleotidyltransferases domain 2"/>
    <property type="match status" value="1"/>
</dbReference>
<dbReference type="GO" id="GO:0045892">
    <property type="term" value="P:negative regulation of DNA-templated transcription"/>
    <property type="evidence" value="ECO:0007669"/>
    <property type="project" value="TreeGrafter"/>
</dbReference>
<dbReference type="Proteomes" id="UP000535589">
    <property type="component" value="Unassembled WGS sequence"/>
</dbReference>
<name>A0A7X8TSM7_9VIBR</name>
<dbReference type="SUPFAM" id="SSF158668">
    <property type="entry name" value="MtlR-like"/>
    <property type="match status" value="1"/>
</dbReference>
<protein>
    <submittedName>
        <fullName evidence="1">Uncharacterized protein</fullName>
    </submittedName>
</protein>